<evidence type="ECO:0000313" key="1">
    <source>
        <dbReference type="EMBL" id="KAA5537404.1"/>
    </source>
</evidence>
<sequence>MTRYLVSKGLLWLISIALILFCFSIVSHAQDTLKRPAHIGFIYPLSSNGIQAPYTENGISFHLLAGVSGQEDAFCLSGLSSIVKGNADGAIISGLYNHVGYNGHGFQLAGLVNYNGNNFKGVQLAGISNISKDARGAQISGIANFADNAGGLQMSGLTNIARNVDGAQLSGFMNIADSSDVQLAGFINITKKSEAIQVAGFINLGDTVETQIAGFINVAKKVKGLQLAGFVNIAEESDYPIGIVNIIKNGEKMIGVSMDEMGTSLVSLRSGGKVLYGILGAGYNFKEDNARYVLEAGLGAHFPIGEYFRFNTELTFSSLSDLKDDVYFKSTARITAGLKLGNRIELFAGPSFNYMGYESDQKDIREDHYLWNEKKGEQFNGLFIGGVAGIQFRF</sequence>
<organism evidence="1 2">
    <name type="scientific">Taibaiella lutea</name>
    <dbReference type="NCBI Taxonomy" id="2608001"/>
    <lineage>
        <taxon>Bacteria</taxon>
        <taxon>Pseudomonadati</taxon>
        <taxon>Bacteroidota</taxon>
        <taxon>Chitinophagia</taxon>
        <taxon>Chitinophagales</taxon>
        <taxon>Chitinophagaceae</taxon>
        <taxon>Taibaiella</taxon>
    </lineage>
</organism>
<dbReference type="EMBL" id="VWSH01000001">
    <property type="protein sequence ID" value="KAA5537404.1"/>
    <property type="molecule type" value="Genomic_DNA"/>
</dbReference>
<dbReference type="RefSeq" id="WP_150031980.1">
    <property type="nucleotide sequence ID" value="NZ_VWSH01000001.1"/>
</dbReference>
<accession>A0A5M6CQG6</accession>
<dbReference type="Proteomes" id="UP000323632">
    <property type="component" value="Unassembled WGS sequence"/>
</dbReference>
<proteinExistence type="predicted"/>
<name>A0A5M6CQG6_9BACT</name>
<keyword evidence="2" id="KW-1185">Reference proteome</keyword>
<dbReference type="AlphaFoldDB" id="A0A5M6CQG6"/>
<reference evidence="1 2" key="1">
    <citation type="submission" date="2019-09" db="EMBL/GenBank/DDBJ databases">
        <title>Genome sequence and assembly of Taibaiella sp.</title>
        <authorList>
            <person name="Chhetri G."/>
        </authorList>
    </citation>
    <scope>NUCLEOTIDE SEQUENCE [LARGE SCALE GENOMIC DNA]</scope>
    <source>
        <strain evidence="1 2">KVB11</strain>
    </source>
</reference>
<comment type="caution">
    <text evidence="1">The sequence shown here is derived from an EMBL/GenBank/DDBJ whole genome shotgun (WGS) entry which is preliminary data.</text>
</comment>
<protein>
    <submittedName>
        <fullName evidence="1">Uncharacterized protein</fullName>
    </submittedName>
</protein>
<evidence type="ECO:0000313" key="2">
    <source>
        <dbReference type="Proteomes" id="UP000323632"/>
    </source>
</evidence>
<gene>
    <name evidence="1" type="ORF">F0919_06935</name>
</gene>